<protein>
    <submittedName>
        <fullName evidence="2">Uncharacterized protein</fullName>
    </submittedName>
</protein>
<name>A0A9P6CRL1_9AGAR</name>
<sequence>MSVRDWATWARCCGNGDSRGREMGAGGSGADGGDVVGEGGGGDVADEDGGGEPSHRWSITAILLDQGELTKRVLYLEMNVKHVSDDDDEDHIWTILRTTNILSLSLEARVHPQGTHFIVVVAVGSDFVPA</sequence>
<keyword evidence="3" id="KW-1185">Reference proteome</keyword>
<feature type="region of interest" description="Disordered" evidence="1">
    <location>
        <begin position="17"/>
        <end position="53"/>
    </location>
</feature>
<accession>A0A9P6CRL1</accession>
<reference evidence="2" key="1">
    <citation type="submission" date="2020-11" db="EMBL/GenBank/DDBJ databases">
        <authorList>
            <consortium name="DOE Joint Genome Institute"/>
            <person name="Ahrendt S."/>
            <person name="Riley R."/>
            <person name="Andreopoulos W."/>
            <person name="Labutti K."/>
            <person name="Pangilinan J."/>
            <person name="Ruiz-Duenas F.J."/>
            <person name="Barrasa J.M."/>
            <person name="Sanchez-Garcia M."/>
            <person name="Camarero S."/>
            <person name="Miyauchi S."/>
            <person name="Serrano A."/>
            <person name="Linde D."/>
            <person name="Babiker R."/>
            <person name="Drula E."/>
            <person name="Ayuso-Fernandez I."/>
            <person name="Pacheco R."/>
            <person name="Padilla G."/>
            <person name="Ferreira P."/>
            <person name="Barriuso J."/>
            <person name="Kellner H."/>
            <person name="Castanera R."/>
            <person name="Alfaro M."/>
            <person name="Ramirez L."/>
            <person name="Pisabarro A.G."/>
            <person name="Kuo A."/>
            <person name="Tritt A."/>
            <person name="Lipzen A."/>
            <person name="He G."/>
            <person name="Yan M."/>
            <person name="Ng V."/>
            <person name="Cullen D."/>
            <person name="Martin F."/>
            <person name="Rosso M.-N."/>
            <person name="Henrissat B."/>
            <person name="Hibbett D."/>
            <person name="Martinez A.T."/>
            <person name="Grigoriev I.V."/>
        </authorList>
    </citation>
    <scope>NUCLEOTIDE SEQUENCE</scope>
    <source>
        <strain evidence="2">CIRM-BRFM 674</strain>
    </source>
</reference>
<proteinExistence type="predicted"/>
<dbReference type="AlphaFoldDB" id="A0A9P6CRL1"/>
<feature type="compositionally biased region" description="Gly residues" evidence="1">
    <location>
        <begin position="23"/>
        <end position="43"/>
    </location>
</feature>
<dbReference type="Proteomes" id="UP000807469">
    <property type="component" value="Unassembled WGS sequence"/>
</dbReference>
<organism evidence="2 3">
    <name type="scientific">Pholiota conissans</name>
    <dbReference type="NCBI Taxonomy" id="109636"/>
    <lineage>
        <taxon>Eukaryota</taxon>
        <taxon>Fungi</taxon>
        <taxon>Dikarya</taxon>
        <taxon>Basidiomycota</taxon>
        <taxon>Agaricomycotina</taxon>
        <taxon>Agaricomycetes</taxon>
        <taxon>Agaricomycetidae</taxon>
        <taxon>Agaricales</taxon>
        <taxon>Agaricineae</taxon>
        <taxon>Strophariaceae</taxon>
        <taxon>Pholiota</taxon>
    </lineage>
</organism>
<evidence type="ECO:0000256" key="1">
    <source>
        <dbReference type="SAM" id="MobiDB-lite"/>
    </source>
</evidence>
<gene>
    <name evidence="2" type="ORF">BDN70DRAFT_902333</name>
</gene>
<evidence type="ECO:0000313" key="2">
    <source>
        <dbReference type="EMBL" id="KAF9470169.1"/>
    </source>
</evidence>
<comment type="caution">
    <text evidence="2">The sequence shown here is derived from an EMBL/GenBank/DDBJ whole genome shotgun (WGS) entry which is preliminary data.</text>
</comment>
<evidence type="ECO:0000313" key="3">
    <source>
        <dbReference type="Proteomes" id="UP000807469"/>
    </source>
</evidence>
<dbReference type="EMBL" id="MU156205">
    <property type="protein sequence ID" value="KAF9470169.1"/>
    <property type="molecule type" value="Genomic_DNA"/>
</dbReference>